<dbReference type="SUPFAM" id="SSF52540">
    <property type="entry name" value="P-loop containing nucleoside triphosphate hydrolases"/>
    <property type="match status" value="1"/>
</dbReference>
<dbReference type="InterPro" id="IPR019734">
    <property type="entry name" value="TPR_rpt"/>
</dbReference>
<organism evidence="4 5">
    <name type="scientific">Streptomyces lannensis</name>
    <dbReference type="NCBI Taxonomy" id="766498"/>
    <lineage>
        <taxon>Bacteria</taxon>
        <taxon>Bacillati</taxon>
        <taxon>Actinomycetota</taxon>
        <taxon>Actinomycetes</taxon>
        <taxon>Kitasatosporales</taxon>
        <taxon>Streptomycetaceae</taxon>
        <taxon>Streptomyces</taxon>
    </lineage>
</organism>
<protein>
    <submittedName>
        <fullName evidence="4">LuxR family transcriptional regulator</fullName>
    </submittedName>
</protein>
<dbReference type="PANTHER" id="PTHR16305">
    <property type="entry name" value="TESTICULAR SOLUBLE ADENYLYL CYCLASE"/>
    <property type="match status" value="1"/>
</dbReference>
<dbReference type="CDD" id="cd06170">
    <property type="entry name" value="LuxR_C_like"/>
    <property type="match status" value="1"/>
</dbReference>
<dbReference type="SMART" id="SM00421">
    <property type="entry name" value="HTH_LUXR"/>
    <property type="match status" value="1"/>
</dbReference>
<evidence type="ECO:0000259" key="3">
    <source>
        <dbReference type="PROSITE" id="PS50043"/>
    </source>
</evidence>
<evidence type="ECO:0000256" key="2">
    <source>
        <dbReference type="ARBA" id="ARBA00022840"/>
    </source>
</evidence>
<sequence length="1012" mass="110424">MAYASISSAFVGRSGELEALASGLRRAFGGEPQGVLVGGEAGVGKTRLLQEFLAAAEEAGAITALGNCLEVGAEGLPYAPLVAAMRQLYRVLGVELERAAEGYEEQLSGLLPELGGAGPTPGDEYGRARFFECTAKLFERLAGDRTVVLAIEDLHWSDRSTRELLAYLIRSLHRCRVVLVATYRSDDLHRQHPLRPYLAELERLRAVQRLELARFARAEVEQQLAGLLETAALDRGLVGWIYDRSEGNAFFVEELAHSYQDVGRVGLSSSLRDILLVRVEALPDRAQQVVTVAAGGGSSVEHGLLAAVLGLPQEDVFEALRTAVGAHVLVPEADGDSYRFRHALMREAVLDDLLPVERSWINRRYAMALESDPGLVPADQRAGRLASYWYHAQDPARALPAALEAGRQARRGNAFAEQLLMLERALELWEQVPDEVLRDLQCYDCADEAYPRRSQAGVDSDRLRFVDVLADATVAASRSGDPDLSVRFARTASHVIDDTAEPECAAWFWLQRARAAHFHSQTGEEESKQARRLVEGRPPSAVQADVLSRISATGVLTGASQEHIAIGEHAVRIAREVGARAVELHTLNTVGMLRVRVGEIEEGLTLLREVCMQSRGIDDPYLQTRAYVNLSSQYELLGRSEEAVEAAREGLAIARRYGLIPTYAALMLNNLADSLLALGRLREAEEAVTSMLEYATGTAWSDDLFLLHAELALLRGDLAGAAEYLAGISNDDVPDRQMQKTLPWSDLAVRVATRSGRFAEARAELLSAIGDGLPPSFDDFAWSLLVHGATAEADCRGLPGADVGRAEVLELIRREAQRLSRAVPLYEGRAHMLDAELARAEGRNTPEVWVRAVEALRPTGRPYPLAEALFGAAVAYAAAGAREEAGRLLREAEEQARKRGDTELLREVTALAERARLPLDLSPFAEAPAVSTDAPDPSAALGLTARERDVLRLLTLGRTNRQIAEELFISPKTASVHVSNILAKLEVGNRGEAAATAHRMRLFPHDDRPPSR</sequence>
<dbReference type="Gene3D" id="1.25.40.10">
    <property type="entry name" value="Tetratricopeptide repeat domain"/>
    <property type="match status" value="1"/>
</dbReference>
<dbReference type="Pfam" id="PF00196">
    <property type="entry name" value="GerE"/>
    <property type="match status" value="1"/>
</dbReference>
<dbReference type="Pfam" id="PF13191">
    <property type="entry name" value="AAA_16"/>
    <property type="match status" value="1"/>
</dbReference>
<dbReference type="InterPro" id="IPR000792">
    <property type="entry name" value="Tscrpt_reg_LuxR_C"/>
</dbReference>
<dbReference type="Gene3D" id="1.10.10.10">
    <property type="entry name" value="Winged helix-like DNA-binding domain superfamily/Winged helix DNA-binding domain"/>
    <property type="match status" value="1"/>
</dbReference>
<proteinExistence type="predicted"/>
<dbReference type="InterPro" id="IPR027417">
    <property type="entry name" value="P-loop_NTPase"/>
</dbReference>
<reference evidence="5" key="1">
    <citation type="journal article" date="2019" name="Int. J. Syst. Evol. Microbiol.">
        <title>The Global Catalogue of Microorganisms (GCM) 10K type strain sequencing project: providing services to taxonomists for standard genome sequencing and annotation.</title>
        <authorList>
            <consortium name="The Broad Institute Genomics Platform"/>
            <consortium name="The Broad Institute Genome Sequencing Center for Infectious Disease"/>
            <person name="Wu L."/>
            <person name="Ma J."/>
        </authorList>
    </citation>
    <scope>NUCLEOTIDE SEQUENCE [LARGE SCALE GENOMIC DNA]</scope>
    <source>
        <strain evidence="5">JCM 16578</strain>
    </source>
</reference>
<dbReference type="PROSITE" id="PS50043">
    <property type="entry name" value="HTH_LUXR_2"/>
    <property type="match status" value="1"/>
</dbReference>
<gene>
    <name evidence="4" type="ORF">GCM10022207_79720</name>
</gene>
<accession>A0ABP7LCB8</accession>
<dbReference type="RefSeq" id="WP_345553826.1">
    <property type="nucleotide sequence ID" value="NZ_BAAAZA010000041.1"/>
</dbReference>
<dbReference type="PANTHER" id="PTHR16305:SF35">
    <property type="entry name" value="TRANSCRIPTIONAL ACTIVATOR DOMAIN"/>
    <property type="match status" value="1"/>
</dbReference>
<keyword evidence="5" id="KW-1185">Reference proteome</keyword>
<dbReference type="PRINTS" id="PR00038">
    <property type="entry name" value="HTHLUXR"/>
</dbReference>
<evidence type="ECO:0000256" key="1">
    <source>
        <dbReference type="ARBA" id="ARBA00022741"/>
    </source>
</evidence>
<dbReference type="Proteomes" id="UP001501563">
    <property type="component" value="Unassembled WGS sequence"/>
</dbReference>
<feature type="domain" description="HTH luxR-type" evidence="3">
    <location>
        <begin position="936"/>
        <end position="1001"/>
    </location>
</feature>
<keyword evidence="1" id="KW-0547">Nucleotide-binding</keyword>
<evidence type="ECO:0000313" key="5">
    <source>
        <dbReference type="Proteomes" id="UP001501563"/>
    </source>
</evidence>
<dbReference type="SMART" id="SM00028">
    <property type="entry name" value="TPR"/>
    <property type="match status" value="3"/>
</dbReference>
<dbReference type="InterPro" id="IPR036388">
    <property type="entry name" value="WH-like_DNA-bd_sf"/>
</dbReference>
<keyword evidence="2" id="KW-0067">ATP-binding</keyword>
<name>A0ABP7LCB8_9ACTN</name>
<evidence type="ECO:0000313" key="4">
    <source>
        <dbReference type="EMBL" id="GAA3899145.1"/>
    </source>
</evidence>
<dbReference type="SUPFAM" id="SSF46894">
    <property type="entry name" value="C-terminal effector domain of the bipartite response regulators"/>
    <property type="match status" value="1"/>
</dbReference>
<comment type="caution">
    <text evidence="4">The sequence shown here is derived from an EMBL/GenBank/DDBJ whole genome shotgun (WGS) entry which is preliminary data.</text>
</comment>
<dbReference type="Gene3D" id="3.40.50.300">
    <property type="entry name" value="P-loop containing nucleotide triphosphate hydrolases"/>
    <property type="match status" value="1"/>
</dbReference>
<dbReference type="InterPro" id="IPR041664">
    <property type="entry name" value="AAA_16"/>
</dbReference>
<dbReference type="EMBL" id="BAAAZA010000041">
    <property type="protein sequence ID" value="GAA3899145.1"/>
    <property type="molecule type" value="Genomic_DNA"/>
</dbReference>
<dbReference type="SUPFAM" id="SSF48452">
    <property type="entry name" value="TPR-like"/>
    <property type="match status" value="1"/>
</dbReference>
<dbReference type="InterPro" id="IPR011990">
    <property type="entry name" value="TPR-like_helical_dom_sf"/>
</dbReference>
<dbReference type="InterPro" id="IPR016032">
    <property type="entry name" value="Sig_transdc_resp-reg_C-effctor"/>
</dbReference>